<evidence type="ECO:0000313" key="2">
    <source>
        <dbReference type="Proteomes" id="UP000177932"/>
    </source>
</evidence>
<reference evidence="1 2" key="1">
    <citation type="journal article" date="2016" name="Nat. Commun.">
        <title>Thousands of microbial genomes shed light on interconnected biogeochemical processes in an aquifer system.</title>
        <authorList>
            <person name="Anantharaman K."/>
            <person name="Brown C.T."/>
            <person name="Hug L.A."/>
            <person name="Sharon I."/>
            <person name="Castelle C.J."/>
            <person name="Probst A.J."/>
            <person name="Thomas B.C."/>
            <person name="Singh A."/>
            <person name="Wilkins M.J."/>
            <person name="Karaoz U."/>
            <person name="Brodie E.L."/>
            <person name="Williams K.H."/>
            <person name="Hubbard S.S."/>
            <person name="Banfield J.F."/>
        </authorList>
    </citation>
    <scope>NUCLEOTIDE SEQUENCE [LARGE SCALE GENOMIC DNA]</scope>
</reference>
<sequence length="84" mass="8904">MTTIGSPLLTEAMAVVRRGGVISAPDRALSRKILTEAMAMVREAFRLRGGPDVAGIGGVTPAEIVKAILRGPRPCECRACRSRN</sequence>
<organism evidence="1 2">
    <name type="scientific">Candidatus Spechtbacteria bacterium RIFCSPHIGHO2_01_FULL_43_30</name>
    <dbReference type="NCBI Taxonomy" id="1802158"/>
    <lineage>
        <taxon>Bacteria</taxon>
        <taxon>Candidatus Spechtiibacteriota</taxon>
    </lineage>
</organism>
<dbReference type="EMBL" id="MHOD01000002">
    <property type="protein sequence ID" value="OGZ58636.1"/>
    <property type="molecule type" value="Genomic_DNA"/>
</dbReference>
<evidence type="ECO:0000313" key="1">
    <source>
        <dbReference type="EMBL" id="OGZ58636.1"/>
    </source>
</evidence>
<proteinExistence type="predicted"/>
<name>A0A1G2H842_9BACT</name>
<protein>
    <submittedName>
        <fullName evidence="1">Uncharacterized protein</fullName>
    </submittedName>
</protein>
<dbReference type="AlphaFoldDB" id="A0A1G2H842"/>
<comment type="caution">
    <text evidence="1">The sequence shown here is derived from an EMBL/GenBank/DDBJ whole genome shotgun (WGS) entry which is preliminary data.</text>
</comment>
<gene>
    <name evidence="1" type="ORF">A2827_03200</name>
</gene>
<dbReference type="Proteomes" id="UP000177932">
    <property type="component" value="Unassembled WGS sequence"/>
</dbReference>
<accession>A0A1G2H842</accession>